<evidence type="ECO:0000313" key="5">
    <source>
        <dbReference type="Proteomes" id="UP000006265"/>
    </source>
</evidence>
<feature type="domain" description="Low molecular weight antigen MTB12-like C-terminal" evidence="3">
    <location>
        <begin position="64"/>
        <end position="170"/>
    </location>
</feature>
<dbReference type="Proteomes" id="UP000006265">
    <property type="component" value="Unassembled WGS sequence"/>
</dbReference>
<evidence type="ECO:0000259" key="3">
    <source>
        <dbReference type="Pfam" id="PF26580"/>
    </source>
</evidence>
<dbReference type="eggNOG" id="ENOG5031E8Q">
    <property type="taxonomic scope" value="Bacteria"/>
</dbReference>
<evidence type="ECO:0000256" key="1">
    <source>
        <dbReference type="ARBA" id="ARBA00022729"/>
    </source>
</evidence>
<name>K5BFW0_MYCHD</name>
<comment type="similarity">
    <text evidence="2">Belongs to the MTB12 family.</text>
</comment>
<sequence>MTLKSLVTGAAAAVIVGGAAAGVTSIAYPAQSDFAAPATIPVTPVVWDIPMPQAPAPELEGPLLQTLNVLAGPGTFGPNGPKAVYIQGGTGRLEAIGADNAYNRAVREGKFPLTFTITNINQEGPLVWADVTATAANGKSGTQNIQFVAGPSPTGWQISRSSALALLSAVG</sequence>
<keyword evidence="1" id="KW-0732">Signal</keyword>
<dbReference type="STRING" id="1122247.GCA_000379865_04687"/>
<accession>K5BFW0</accession>
<gene>
    <name evidence="4" type="ORF">C731_2550</name>
</gene>
<dbReference type="EMBL" id="AMRA01000066">
    <property type="protein sequence ID" value="EKF23506.1"/>
    <property type="molecule type" value="Genomic_DNA"/>
</dbReference>
<dbReference type="PATRIC" id="fig|1122247.3.peg.2451"/>
<organism evidence="4 5">
    <name type="scientific">Mycolicibacterium hassiacum (strain DSM 44199 / CIP 105218 / JCM 12690 / 3849)</name>
    <name type="common">Mycobacterium hassiacum</name>
    <dbReference type="NCBI Taxonomy" id="1122247"/>
    <lineage>
        <taxon>Bacteria</taxon>
        <taxon>Bacillati</taxon>
        <taxon>Actinomycetota</taxon>
        <taxon>Actinomycetes</taxon>
        <taxon>Mycobacteriales</taxon>
        <taxon>Mycobacteriaceae</taxon>
        <taxon>Mycolicibacterium</taxon>
    </lineage>
</organism>
<proteinExistence type="inferred from homology"/>
<protein>
    <submittedName>
        <fullName evidence="4">Putative low molecular weight antigen MTB12</fullName>
    </submittedName>
</protein>
<comment type="caution">
    <text evidence="4">The sequence shown here is derived from an EMBL/GenBank/DDBJ whole genome shotgun (WGS) entry which is preliminary data.</text>
</comment>
<keyword evidence="5" id="KW-1185">Reference proteome</keyword>
<evidence type="ECO:0000256" key="2">
    <source>
        <dbReference type="ARBA" id="ARBA00093774"/>
    </source>
</evidence>
<dbReference type="OrthoDB" id="4640894at2"/>
<dbReference type="InterPro" id="IPR058644">
    <property type="entry name" value="Mtb12-like_C"/>
</dbReference>
<evidence type="ECO:0000313" key="4">
    <source>
        <dbReference type="EMBL" id="EKF23506.1"/>
    </source>
</evidence>
<dbReference type="Pfam" id="PF26580">
    <property type="entry name" value="Mtb12_C"/>
    <property type="match status" value="1"/>
</dbReference>
<dbReference type="AlphaFoldDB" id="K5BFW0"/>
<dbReference type="RefSeq" id="WP_005628048.1">
    <property type="nucleotide sequence ID" value="NZ_AMRA01000066.1"/>
</dbReference>
<reference evidence="4 5" key="1">
    <citation type="journal article" date="2012" name="J. Bacteriol.">
        <title>Genome sequence of Mycobacterium hassiacum DSM 44199, a rare source of heat-stable mycobacterial proteins.</title>
        <authorList>
            <person name="Tiago I."/>
            <person name="Maranha A."/>
            <person name="Mendes V."/>
            <person name="Alarico S."/>
            <person name="Moynihan P.J."/>
            <person name="Clarke A.J."/>
            <person name="Macedo-Ribeiro S."/>
            <person name="Pereira P.J."/>
            <person name="Empadinhas N."/>
        </authorList>
    </citation>
    <scope>NUCLEOTIDE SEQUENCE [LARGE SCALE GENOMIC DNA]</scope>
    <source>
        <strain evidence="5">DSM 44199 / CIP 105218 / JCM 12690 / 3849</strain>
    </source>
</reference>